<accession>A0ABX9S144</accession>
<name>A0ABX9S144_9ENTR</name>
<gene>
    <name evidence="1" type="ORF">C7387_0704</name>
</gene>
<dbReference type="RefSeq" id="WP_120816078.1">
    <property type="nucleotide sequence ID" value="NZ_RBIZ01000003.1"/>
</dbReference>
<evidence type="ECO:0000313" key="1">
    <source>
        <dbReference type="EMBL" id="RKR64026.1"/>
    </source>
</evidence>
<proteinExistence type="predicted"/>
<dbReference type="GeneID" id="66902773"/>
<dbReference type="EMBL" id="RBIZ01000003">
    <property type="protein sequence ID" value="RKR64026.1"/>
    <property type="molecule type" value="Genomic_DNA"/>
</dbReference>
<organism evidence="1 2">
    <name type="scientific">Yokenella regensburgei</name>
    <dbReference type="NCBI Taxonomy" id="158877"/>
    <lineage>
        <taxon>Bacteria</taxon>
        <taxon>Pseudomonadati</taxon>
        <taxon>Pseudomonadota</taxon>
        <taxon>Gammaproteobacteria</taxon>
        <taxon>Enterobacterales</taxon>
        <taxon>Enterobacteriaceae</taxon>
        <taxon>Yokenella</taxon>
    </lineage>
</organism>
<protein>
    <submittedName>
        <fullName evidence="1">Uncharacterized protein</fullName>
    </submittedName>
</protein>
<sequence length="85" mass="9484">MTSILIIWDLGDCEIYNTINPAALTLQLTHKLTQEVGEFAVEQISIVNRTKSLTENYNVVIDTSLTRINNKQVVTEIINSGLPPI</sequence>
<reference evidence="1 2" key="1">
    <citation type="submission" date="2018-10" db="EMBL/GenBank/DDBJ databases">
        <title>Genomic Encyclopedia of Type Strains, Phase IV (KMG-IV): sequencing the most valuable type-strain genomes for metagenomic binning, comparative biology and taxonomic classification.</title>
        <authorList>
            <person name="Goeker M."/>
        </authorList>
    </citation>
    <scope>NUCLEOTIDE SEQUENCE [LARGE SCALE GENOMIC DNA]</scope>
    <source>
        <strain evidence="1 2">DSM 5079</strain>
    </source>
</reference>
<dbReference type="Proteomes" id="UP000267341">
    <property type="component" value="Unassembled WGS sequence"/>
</dbReference>
<comment type="caution">
    <text evidence="1">The sequence shown here is derived from an EMBL/GenBank/DDBJ whole genome shotgun (WGS) entry which is preliminary data.</text>
</comment>
<keyword evidence="2" id="KW-1185">Reference proteome</keyword>
<evidence type="ECO:0000313" key="2">
    <source>
        <dbReference type="Proteomes" id="UP000267341"/>
    </source>
</evidence>